<feature type="compositionally biased region" description="Basic residues" evidence="1">
    <location>
        <begin position="34"/>
        <end position="62"/>
    </location>
</feature>
<feature type="compositionally biased region" description="Basic residues" evidence="1">
    <location>
        <begin position="165"/>
        <end position="175"/>
    </location>
</feature>
<dbReference type="AlphaFoldDB" id="A0A6J4NLU4"/>
<feature type="compositionally biased region" description="Basic residues" evidence="1">
    <location>
        <begin position="122"/>
        <end position="158"/>
    </location>
</feature>
<feature type="compositionally biased region" description="Low complexity" evidence="1">
    <location>
        <begin position="292"/>
        <end position="308"/>
    </location>
</feature>
<gene>
    <name evidence="2" type="ORF">AVDCRST_MAG35-420</name>
</gene>
<evidence type="ECO:0000256" key="1">
    <source>
        <dbReference type="SAM" id="MobiDB-lite"/>
    </source>
</evidence>
<feature type="compositionally biased region" description="Basic residues" evidence="1">
    <location>
        <begin position="314"/>
        <end position="337"/>
    </location>
</feature>
<feature type="compositionally biased region" description="Basic residues" evidence="1">
    <location>
        <begin position="368"/>
        <end position="397"/>
    </location>
</feature>
<feature type="compositionally biased region" description="Basic residues" evidence="1">
    <location>
        <begin position="88"/>
        <end position="99"/>
    </location>
</feature>
<name>A0A6J4NLU4_9ACTN</name>
<feature type="compositionally biased region" description="Basic and acidic residues" evidence="1">
    <location>
        <begin position="1"/>
        <end position="15"/>
    </location>
</feature>
<feature type="compositionally biased region" description="Basic and acidic residues" evidence="1">
    <location>
        <begin position="176"/>
        <end position="191"/>
    </location>
</feature>
<feature type="compositionally biased region" description="Gly residues" evidence="1">
    <location>
        <begin position="103"/>
        <end position="116"/>
    </location>
</feature>
<feature type="compositionally biased region" description="Low complexity" evidence="1">
    <location>
        <begin position="64"/>
        <end position="81"/>
    </location>
</feature>
<accession>A0A6J4NLU4</accession>
<feature type="non-terminal residue" evidence="2">
    <location>
        <position position="403"/>
    </location>
</feature>
<feature type="region of interest" description="Disordered" evidence="1">
    <location>
        <begin position="1"/>
        <end position="403"/>
    </location>
</feature>
<dbReference type="EMBL" id="CADCUY010000086">
    <property type="protein sequence ID" value="CAA9391535.1"/>
    <property type="molecule type" value="Genomic_DNA"/>
</dbReference>
<feature type="compositionally biased region" description="Low complexity" evidence="1">
    <location>
        <begin position="204"/>
        <end position="213"/>
    </location>
</feature>
<protein>
    <submittedName>
        <fullName evidence="2">Hydroxymethylpyrimidine ABC transporter, substrate-binding component</fullName>
    </submittedName>
</protein>
<sequence>EHPAPENPAPEHRLEIGAPRGAPATHLLPPGCRPRLRPRGRPRGGARARRVRRRRGGHRGRGGRPVVGELATGRRGGAADARAVRAERGRRRDHLHHRLPVAGLGGDPRGGRGRGAGVLRRPVPRRQHPAGHGRHRPERQPRRGGHRPGHLGRQRGRGPHGAGRGQRRHGHRHARARADRHPDDDARDHRAGSAGGHGPRPEGRPAAADPGDAGQRGRRRRRDPAGRRGLRPLDPAARAGAVADRLQVQRARAARRRRGAGDAVEPRGLRRHRLVRRDGGEPRLPRGPPHRGPGLPARHPARLRPLPGGAAGVRRPRGRARRDRHVRRRAQPRRLGRRAGAGGLVDAGGHPGRPPGPGEDPGGGGGRRGQRTARARPRRRGGLRRRGARGGLRRRHPGVAGAV</sequence>
<feature type="non-terminal residue" evidence="2">
    <location>
        <position position="1"/>
    </location>
</feature>
<proteinExistence type="predicted"/>
<evidence type="ECO:0000313" key="2">
    <source>
        <dbReference type="EMBL" id="CAA9391535.1"/>
    </source>
</evidence>
<organism evidence="2">
    <name type="scientific">uncultured Quadrisphaera sp</name>
    <dbReference type="NCBI Taxonomy" id="904978"/>
    <lineage>
        <taxon>Bacteria</taxon>
        <taxon>Bacillati</taxon>
        <taxon>Actinomycetota</taxon>
        <taxon>Actinomycetes</taxon>
        <taxon>Kineosporiales</taxon>
        <taxon>Kineosporiaceae</taxon>
        <taxon>Quadrisphaera</taxon>
        <taxon>environmental samples</taxon>
    </lineage>
</organism>
<feature type="compositionally biased region" description="Gly residues" evidence="1">
    <location>
        <begin position="339"/>
        <end position="351"/>
    </location>
</feature>
<reference evidence="2" key="1">
    <citation type="submission" date="2020-02" db="EMBL/GenBank/DDBJ databases">
        <authorList>
            <person name="Meier V. D."/>
        </authorList>
    </citation>
    <scope>NUCLEOTIDE SEQUENCE</scope>
    <source>
        <strain evidence="2">AVDCRST_MAG35</strain>
    </source>
</reference>
<feature type="compositionally biased region" description="Low complexity" evidence="1">
    <location>
        <begin position="241"/>
        <end position="251"/>
    </location>
</feature>